<feature type="signal peptide" evidence="1">
    <location>
        <begin position="1"/>
        <end position="18"/>
    </location>
</feature>
<gene>
    <name evidence="2" type="ORF">EU555_33960</name>
</gene>
<dbReference type="Proteomes" id="UP000297535">
    <property type="component" value="Unassembled WGS sequence"/>
</dbReference>
<reference evidence="2 3" key="1">
    <citation type="submission" date="2019-04" db="EMBL/GenBank/DDBJ databases">
        <authorList>
            <person name="Feng G."/>
            <person name="Zhu H."/>
        </authorList>
    </citation>
    <scope>NUCLEOTIDE SEQUENCE [LARGE SCALE GENOMIC DNA]</scope>
    <source>
        <strain evidence="2 3">6HR-1</strain>
    </source>
</reference>
<keyword evidence="3" id="KW-1185">Reference proteome</keyword>
<sequence length="97" mass="10470">MLCRWLLILLASSVSAEAHPSASQGDVGTPQTLTEPVYVRPIYGAYRRCGGACLKSGLLTWFCGTKTICILNCATGPPRQALRVTLSRFDALLKRSA</sequence>
<dbReference type="AlphaFoldDB" id="A0A4Z0NEU8"/>
<evidence type="ECO:0000313" key="2">
    <source>
        <dbReference type="EMBL" id="TGD92905.1"/>
    </source>
</evidence>
<evidence type="ECO:0000256" key="1">
    <source>
        <dbReference type="SAM" id="SignalP"/>
    </source>
</evidence>
<keyword evidence="1" id="KW-0732">Signal</keyword>
<evidence type="ECO:0000313" key="3">
    <source>
        <dbReference type="Proteomes" id="UP000297535"/>
    </source>
</evidence>
<protein>
    <submittedName>
        <fullName evidence="2">Uncharacterized protein</fullName>
    </submittedName>
</protein>
<comment type="caution">
    <text evidence="2">The sequence shown here is derived from an EMBL/GenBank/DDBJ whole genome shotgun (WGS) entry which is preliminary data.</text>
</comment>
<organism evidence="2 3">
    <name type="scientific">Methylobacterium nonmethylotrophicum</name>
    <dbReference type="NCBI Taxonomy" id="1141884"/>
    <lineage>
        <taxon>Bacteria</taxon>
        <taxon>Pseudomonadati</taxon>
        <taxon>Pseudomonadota</taxon>
        <taxon>Alphaproteobacteria</taxon>
        <taxon>Hyphomicrobiales</taxon>
        <taxon>Methylobacteriaceae</taxon>
        <taxon>Methylobacterium</taxon>
    </lineage>
</organism>
<accession>A0A4Z0NEU8</accession>
<name>A0A4Z0NEU8_9HYPH</name>
<dbReference type="OrthoDB" id="8003309at2"/>
<proteinExistence type="predicted"/>
<dbReference type="EMBL" id="SRLB01000055">
    <property type="protein sequence ID" value="TGD92905.1"/>
    <property type="molecule type" value="Genomic_DNA"/>
</dbReference>
<feature type="chain" id="PRO_5021378736" evidence="1">
    <location>
        <begin position="19"/>
        <end position="97"/>
    </location>
</feature>